<dbReference type="InterPro" id="IPR000792">
    <property type="entry name" value="Tscrpt_reg_LuxR_C"/>
</dbReference>
<proteinExistence type="predicted"/>
<feature type="domain" description="HTH luxR-type" evidence="4">
    <location>
        <begin position="185"/>
        <end position="248"/>
    </location>
</feature>
<dbReference type="GO" id="GO:0003677">
    <property type="term" value="F:DNA binding"/>
    <property type="evidence" value="ECO:0007669"/>
    <property type="project" value="UniProtKB-KW"/>
</dbReference>
<dbReference type="PANTHER" id="PTHR44688:SF16">
    <property type="entry name" value="DNA-BINDING TRANSCRIPTIONAL ACTIVATOR DEVR_DOSR"/>
    <property type="match status" value="1"/>
</dbReference>
<dbReference type="PRINTS" id="PR00038">
    <property type="entry name" value="HTHLUXR"/>
</dbReference>
<dbReference type="SUPFAM" id="SSF46894">
    <property type="entry name" value="C-terminal effector domain of the bipartite response regulators"/>
    <property type="match status" value="1"/>
</dbReference>
<dbReference type="Gene3D" id="1.10.10.10">
    <property type="entry name" value="Winged helix-like DNA-binding domain superfamily/Winged helix DNA-binding domain"/>
    <property type="match status" value="1"/>
</dbReference>
<evidence type="ECO:0000256" key="3">
    <source>
        <dbReference type="ARBA" id="ARBA00023163"/>
    </source>
</evidence>
<gene>
    <name evidence="5" type="ORF">GG681_07845</name>
</gene>
<evidence type="ECO:0000259" key="4">
    <source>
        <dbReference type="PROSITE" id="PS50043"/>
    </source>
</evidence>
<keyword evidence="3" id="KW-0804">Transcription</keyword>
<reference evidence="5 6" key="1">
    <citation type="submission" date="2019-10" db="EMBL/GenBank/DDBJ databases">
        <title>Epibacterium sp. nov., isolated from seawater.</title>
        <authorList>
            <person name="Zhang X."/>
            <person name="Li N."/>
        </authorList>
    </citation>
    <scope>NUCLEOTIDE SEQUENCE [LARGE SCALE GENOMIC DNA]</scope>
    <source>
        <strain evidence="5 6">SM1969</strain>
    </source>
</reference>
<dbReference type="EMBL" id="WIXK01000003">
    <property type="protein sequence ID" value="MQY42552.1"/>
    <property type="molecule type" value="Genomic_DNA"/>
</dbReference>
<comment type="caution">
    <text evidence="5">The sequence shown here is derived from an EMBL/GenBank/DDBJ whole genome shotgun (WGS) entry which is preliminary data.</text>
</comment>
<dbReference type="SUPFAM" id="SSF75516">
    <property type="entry name" value="Pheromone-binding domain of LuxR-like quorum-sensing transcription factors"/>
    <property type="match status" value="1"/>
</dbReference>
<accession>A0A844AXB1</accession>
<dbReference type="GO" id="GO:0006355">
    <property type="term" value="P:regulation of DNA-templated transcription"/>
    <property type="evidence" value="ECO:0007669"/>
    <property type="project" value="InterPro"/>
</dbReference>
<dbReference type="PANTHER" id="PTHR44688">
    <property type="entry name" value="DNA-BINDING TRANSCRIPTIONAL ACTIVATOR DEVR_DOSR"/>
    <property type="match status" value="1"/>
</dbReference>
<dbReference type="InterPro" id="IPR036388">
    <property type="entry name" value="WH-like_DNA-bd_sf"/>
</dbReference>
<dbReference type="SMART" id="SM00421">
    <property type="entry name" value="HTH_LUXR"/>
    <property type="match status" value="1"/>
</dbReference>
<evidence type="ECO:0000256" key="1">
    <source>
        <dbReference type="ARBA" id="ARBA00023015"/>
    </source>
</evidence>
<keyword evidence="2" id="KW-0238">DNA-binding</keyword>
<dbReference type="InterPro" id="IPR016032">
    <property type="entry name" value="Sig_transdc_resp-reg_C-effctor"/>
</dbReference>
<name>A0A844AXB1_9RHOB</name>
<dbReference type="PROSITE" id="PS50043">
    <property type="entry name" value="HTH_LUXR_2"/>
    <property type="match status" value="1"/>
</dbReference>
<dbReference type="CDD" id="cd06170">
    <property type="entry name" value="LuxR_C_like"/>
    <property type="match status" value="1"/>
</dbReference>
<protein>
    <submittedName>
        <fullName evidence="5">LuxR family transcriptional regulator</fullName>
    </submittedName>
</protein>
<evidence type="ECO:0000313" key="5">
    <source>
        <dbReference type="EMBL" id="MQY42552.1"/>
    </source>
</evidence>
<dbReference type="RefSeq" id="WP_153546815.1">
    <property type="nucleotide sequence ID" value="NZ_WIXK01000003.1"/>
</dbReference>
<dbReference type="Gene3D" id="3.30.450.80">
    <property type="entry name" value="Transcription factor LuxR-like, autoinducer-binding domain"/>
    <property type="match status" value="1"/>
</dbReference>
<organism evidence="5 6">
    <name type="scientific">Tritonibacter aquimaris</name>
    <dbReference type="NCBI Taxonomy" id="2663379"/>
    <lineage>
        <taxon>Bacteria</taxon>
        <taxon>Pseudomonadati</taxon>
        <taxon>Pseudomonadota</taxon>
        <taxon>Alphaproteobacteria</taxon>
        <taxon>Rhodobacterales</taxon>
        <taxon>Paracoccaceae</taxon>
        <taxon>Tritonibacter</taxon>
    </lineage>
</organism>
<keyword evidence="1" id="KW-0805">Transcription regulation</keyword>
<dbReference type="InterPro" id="IPR036693">
    <property type="entry name" value="TF_LuxR_autoind-bd_dom_sf"/>
</dbReference>
<keyword evidence="6" id="KW-1185">Reference proteome</keyword>
<dbReference type="Pfam" id="PF00196">
    <property type="entry name" value="GerE"/>
    <property type="match status" value="1"/>
</dbReference>
<dbReference type="Proteomes" id="UP000436694">
    <property type="component" value="Unassembled WGS sequence"/>
</dbReference>
<evidence type="ECO:0000313" key="6">
    <source>
        <dbReference type="Proteomes" id="UP000436694"/>
    </source>
</evidence>
<dbReference type="AlphaFoldDB" id="A0A844AXB1"/>
<evidence type="ECO:0000256" key="2">
    <source>
        <dbReference type="ARBA" id="ARBA00023125"/>
    </source>
</evidence>
<sequence>MLAQDAAALEALDSVDQIWGGAQEVLKPRGIEFLNYITVDNEFHSPQVLSNIAEIYGDQPPEKDPFLAYCCNNYAITLTGVAYLPDYDYLPPEAQRFIIAARKTGFSTGLGIPMRLRGSTRFGGFNLGTRMERDEFEAKILPDQEAFRTFCLILHRRIEELQNDTATETSTREPDGFRKLLIAQHSKEIADLSAREQEVAHLVAAGYSRKECARLCGISHHTVSDYVKSIYRKLGVNDRVKLARMLED</sequence>